<keyword evidence="1" id="KW-0472">Membrane</keyword>
<feature type="transmembrane region" description="Helical" evidence="1">
    <location>
        <begin position="60"/>
        <end position="80"/>
    </location>
</feature>
<feature type="transmembrane region" description="Helical" evidence="1">
    <location>
        <begin position="18"/>
        <end position="40"/>
    </location>
</feature>
<feature type="transmembrane region" description="Helical" evidence="1">
    <location>
        <begin position="172"/>
        <end position="189"/>
    </location>
</feature>
<sequence length="245" mass="27692">MVNLLYTELLKLKRSKMFFISILGASVAPILIVVASFLHLKTKTNAEPILFEELFFQGNLYTVIIIGVPLYGVVTAYLFIREYLEDTLKNLLTIPVPRFSLIICKSILLFLWIMLLTMFTWSITLGLGVLFQFEGLSASLVIHSFRQFLLGGALLFVLSSPIIFITLWLKNYVPTIICTIVITLMNVMASNSEHRDLFPWAAAGDIATNSMLSTYPAMYSYMIIGVISVVGWVCTIFYFNRVDVN</sequence>
<comment type="caution">
    <text evidence="2">The sequence shown here is derived from an EMBL/GenBank/DDBJ whole genome shotgun (WGS) entry which is preliminary data.</text>
</comment>
<accession>A0ABU5IVV5</accession>
<keyword evidence="1" id="KW-0812">Transmembrane</keyword>
<feature type="transmembrane region" description="Helical" evidence="1">
    <location>
        <begin position="107"/>
        <end position="133"/>
    </location>
</feature>
<dbReference type="RefSeq" id="WP_322445583.1">
    <property type="nucleotide sequence ID" value="NZ_JAXOFX010000003.1"/>
</dbReference>
<feature type="transmembrane region" description="Helical" evidence="1">
    <location>
        <begin position="145"/>
        <end position="165"/>
    </location>
</feature>
<evidence type="ECO:0000313" key="3">
    <source>
        <dbReference type="Proteomes" id="UP001290455"/>
    </source>
</evidence>
<name>A0ABU5IVV5_9BACI</name>
<dbReference type="EMBL" id="JAXOFX010000003">
    <property type="protein sequence ID" value="MDZ5471282.1"/>
    <property type="molecule type" value="Genomic_DNA"/>
</dbReference>
<evidence type="ECO:0000313" key="2">
    <source>
        <dbReference type="EMBL" id="MDZ5471282.1"/>
    </source>
</evidence>
<dbReference type="Pfam" id="PF12730">
    <property type="entry name" value="ABC2_membrane_4"/>
    <property type="match status" value="1"/>
</dbReference>
<gene>
    <name evidence="2" type="ORF">SM124_05935</name>
</gene>
<reference evidence="2 3" key="1">
    <citation type="submission" date="2023-11" db="EMBL/GenBank/DDBJ databases">
        <title>Bacillus jintuensis, isolated from a mudflat on the Beibu Gulf coast.</title>
        <authorList>
            <person name="Li M."/>
        </authorList>
    </citation>
    <scope>NUCLEOTIDE SEQUENCE [LARGE SCALE GENOMIC DNA]</scope>
    <source>
        <strain evidence="2 3">31A1R</strain>
    </source>
</reference>
<dbReference type="PANTHER" id="PTHR37305:SF1">
    <property type="entry name" value="MEMBRANE PROTEIN"/>
    <property type="match status" value="1"/>
</dbReference>
<keyword evidence="1" id="KW-1133">Transmembrane helix</keyword>
<protein>
    <submittedName>
        <fullName evidence="2">ABC transporter permease</fullName>
    </submittedName>
</protein>
<proteinExistence type="predicted"/>
<dbReference type="PANTHER" id="PTHR37305">
    <property type="entry name" value="INTEGRAL MEMBRANE PROTEIN-RELATED"/>
    <property type="match status" value="1"/>
</dbReference>
<dbReference type="Proteomes" id="UP001290455">
    <property type="component" value="Unassembled WGS sequence"/>
</dbReference>
<feature type="transmembrane region" description="Helical" evidence="1">
    <location>
        <begin position="218"/>
        <end position="239"/>
    </location>
</feature>
<organism evidence="2 3">
    <name type="scientific">Robertmurraya mangrovi</name>
    <dbReference type="NCBI Taxonomy" id="3098077"/>
    <lineage>
        <taxon>Bacteria</taxon>
        <taxon>Bacillati</taxon>
        <taxon>Bacillota</taxon>
        <taxon>Bacilli</taxon>
        <taxon>Bacillales</taxon>
        <taxon>Bacillaceae</taxon>
        <taxon>Robertmurraya</taxon>
    </lineage>
</organism>
<keyword evidence="3" id="KW-1185">Reference proteome</keyword>
<evidence type="ECO:0000256" key="1">
    <source>
        <dbReference type="SAM" id="Phobius"/>
    </source>
</evidence>